<evidence type="ECO:0000256" key="1">
    <source>
        <dbReference type="SAM" id="MobiDB-lite"/>
    </source>
</evidence>
<sequence>MEPDRSEPVYMDGRDQADTGRIGPATQASTTATKRPRESFSPLASNSTPHFIPQDKYGVRLRSIAIVLDLPSGHNEFLGLLPKWSLRERHDETENLVLESIDTDAMIEELWKATAHDLKITGPSDHGDVTALDPRD</sequence>
<keyword evidence="3" id="KW-1185">Reference proteome</keyword>
<dbReference type="EMBL" id="MU857628">
    <property type="protein sequence ID" value="KAK4249123.1"/>
    <property type="molecule type" value="Genomic_DNA"/>
</dbReference>
<gene>
    <name evidence="2" type="ORF">C7999DRAFT_30492</name>
</gene>
<feature type="region of interest" description="Disordered" evidence="1">
    <location>
        <begin position="1"/>
        <end position="52"/>
    </location>
</feature>
<accession>A0AAN7HRJ8</accession>
<feature type="compositionally biased region" description="Basic and acidic residues" evidence="1">
    <location>
        <begin position="1"/>
        <end position="18"/>
    </location>
</feature>
<reference evidence="2" key="1">
    <citation type="journal article" date="2023" name="Mol. Phylogenet. Evol.">
        <title>Genome-scale phylogeny and comparative genomics of the fungal order Sordariales.</title>
        <authorList>
            <person name="Hensen N."/>
            <person name="Bonometti L."/>
            <person name="Westerberg I."/>
            <person name="Brannstrom I.O."/>
            <person name="Guillou S."/>
            <person name="Cros-Aarteil S."/>
            <person name="Calhoun S."/>
            <person name="Haridas S."/>
            <person name="Kuo A."/>
            <person name="Mondo S."/>
            <person name="Pangilinan J."/>
            <person name="Riley R."/>
            <person name="LaButti K."/>
            <person name="Andreopoulos B."/>
            <person name="Lipzen A."/>
            <person name="Chen C."/>
            <person name="Yan M."/>
            <person name="Daum C."/>
            <person name="Ng V."/>
            <person name="Clum A."/>
            <person name="Steindorff A."/>
            <person name="Ohm R.A."/>
            <person name="Martin F."/>
            <person name="Silar P."/>
            <person name="Natvig D.O."/>
            <person name="Lalanne C."/>
            <person name="Gautier V."/>
            <person name="Ament-Velasquez S.L."/>
            <person name="Kruys A."/>
            <person name="Hutchinson M.I."/>
            <person name="Powell A.J."/>
            <person name="Barry K."/>
            <person name="Miller A.N."/>
            <person name="Grigoriev I.V."/>
            <person name="Debuchy R."/>
            <person name="Gladieux P."/>
            <person name="Hiltunen Thoren M."/>
            <person name="Johannesson H."/>
        </authorList>
    </citation>
    <scope>NUCLEOTIDE SEQUENCE</scope>
    <source>
        <strain evidence="2">CBS 359.72</strain>
    </source>
</reference>
<organism evidence="2 3">
    <name type="scientific">Corynascus novoguineensis</name>
    <dbReference type="NCBI Taxonomy" id="1126955"/>
    <lineage>
        <taxon>Eukaryota</taxon>
        <taxon>Fungi</taxon>
        <taxon>Dikarya</taxon>
        <taxon>Ascomycota</taxon>
        <taxon>Pezizomycotina</taxon>
        <taxon>Sordariomycetes</taxon>
        <taxon>Sordariomycetidae</taxon>
        <taxon>Sordariales</taxon>
        <taxon>Chaetomiaceae</taxon>
        <taxon>Corynascus</taxon>
    </lineage>
</organism>
<comment type="caution">
    <text evidence="2">The sequence shown here is derived from an EMBL/GenBank/DDBJ whole genome shotgun (WGS) entry which is preliminary data.</text>
</comment>
<evidence type="ECO:0000313" key="2">
    <source>
        <dbReference type="EMBL" id="KAK4249123.1"/>
    </source>
</evidence>
<reference evidence="2" key="2">
    <citation type="submission" date="2023-05" db="EMBL/GenBank/DDBJ databases">
        <authorList>
            <consortium name="Lawrence Berkeley National Laboratory"/>
            <person name="Steindorff A."/>
            <person name="Hensen N."/>
            <person name="Bonometti L."/>
            <person name="Westerberg I."/>
            <person name="Brannstrom I.O."/>
            <person name="Guillou S."/>
            <person name="Cros-Aarteil S."/>
            <person name="Calhoun S."/>
            <person name="Haridas S."/>
            <person name="Kuo A."/>
            <person name="Mondo S."/>
            <person name="Pangilinan J."/>
            <person name="Riley R."/>
            <person name="Labutti K."/>
            <person name="Andreopoulos B."/>
            <person name="Lipzen A."/>
            <person name="Chen C."/>
            <person name="Yanf M."/>
            <person name="Daum C."/>
            <person name="Ng V."/>
            <person name="Clum A."/>
            <person name="Ohm R."/>
            <person name="Martin F."/>
            <person name="Silar P."/>
            <person name="Natvig D."/>
            <person name="Lalanne C."/>
            <person name="Gautier V."/>
            <person name="Ament-Velasquez S.L."/>
            <person name="Kruys A."/>
            <person name="Hutchinson M.I."/>
            <person name="Powell A.J."/>
            <person name="Barry K."/>
            <person name="Miller A.N."/>
            <person name="Grigoriev I.V."/>
            <person name="Debuchy R."/>
            <person name="Gladieux P."/>
            <person name="Thoren M.H."/>
            <person name="Johannesson H."/>
        </authorList>
    </citation>
    <scope>NUCLEOTIDE SEQUENCE</scope>
    <source>
        <strain evidence="2">CBS 359.72</strain>
    </source>
</reference>
<evidence type="ECO:0000313" key="3">
    <source>
        <dbReference type="Proteomes" id="UP001303647"/>
    </source>
</evidence>
<dbReference type="Proteomes" id="UP001303647">
    <property type="component" value="Unassembled WGS sequence"/>
</dbReference>
<name>A0AAN7HRJ8_9PEZI</name>
<dbReference type="AlphaFoldDB" id="A0AAN7HRJ8"/>
<proteinExistence type="predicted"/>
<protein>
    <submittedName>
        <fullName evidence="2">Uncharacterized protein</fullName>
    </submittedName>
</protein>